<name>A0A120CX38_HYPSL</name>
<dbReference type="InterPro" id="IPR010848">
    <property type="entry name" value="DUF1465"/>
</dbReference>
<evidence type="ECO:0000313" key="2">
    <source>
        <dbReference type="Proteomes" id="UP000059074"/>
    </source>
</evidence>
<dbReference type="Pfam" id="PF07323">
    <property type="entry name" value="DUF1465"/>
    <property type="match status" value="1"/>
</dbReference>
<keyword evidence="2" id="KW-1185">Reference proteome</keyword>
<accession>A0A120CX38</accession>
<gene>
    <name evidence="1" type="ORF">APY04_1042</name>
</gene>
<protein>
    <recommendedName>
        <fullName evidence="3">Regulator of CtrA degradation</fullName>
    </recommendedName>
</protein>
<evidence type="ECO:0008006" key="3">
    <source>
        <dbReference type="Google" id="ProtNLM"/>
    </source>
</evidence>
<reference evidence="1 2" key="1">
    <citation type="submission" date="2015-10" db="EMBL/GenBank/DDBJ databases">
        <title>Transcriptomic analysis of a linuron degrading triple-species bacterial consortium.</title>
        <authorList>
            <person name="Albers P."/>
        </authorList>
    </citation>
    <scope>NUCLEOTIDE SEQUENCE [LARGE SCALE GENOMIC DNA]</scope>
    <source>
        <strain evidence="1 2">WDL6</strain>
    </source>
</reference>
<dbReference type="RefSeq" id="WP_068460327.1">
    <property type="nucleotide sequence ID" value="NZ_LMTR01000032.1"/>
</dbReference>
<dbReference type="STRING" id="121290.APY04_1042"/>
<organism evidence="1 2">
    <name type="scientific">Hyphomicrobium sulfonivorans</name>
    <dbReference type="NCBI Taxonomy" id="121290"/>
    <lineage>
        <taxon>Bacteria</taxon>
        <taxon>Pseudomonadati</taxon>
        <taxon>Pseudomonadota</taxon>
        <taxon>Alphaproteobacteria</taxon>
        <taxon>Hyphomicrobiales</taxon>
        <taxon>Hyphomicrobiaceae</taxon>
        <taxon>Hyphomicrobium</taxon>
    </lineage>
</organism>
<dbReference type="InterPro" id="IPR038301">
    <property type="entry name" value="AraC-like_sf"/>
</dbReference>
<dbReference type="AlphaFoldDB" id="A0A120CX38"/>
<sequence>MSNVSRAEASLAGGAVTVSFGERFQASGQFDAVFKEGMALVERTAAYLEGPGRVEAKRLLPSVNVLYASESMRLTTRLLDMASWLLIRRAVKEGDISEAEAQRKRKGVLLQAPSRSSHVGGFSELPETLRGLVEESYGLQDRIVQLDRAMSVKPDTVGLNAGLGMANPVGHQLDRLRVAFGN</sequence>
<dbReference type="EMBL" id="LMTR01000032">
    <property type="protein sequence ID" value="KWT70365.1"/>
    <property type="molecule type" value="Genomic_DNA"/>
</dbReference>
<evidence type="ECO:0000313" key="1">
    <source>
        <dbReference type="EMBL" id="KWT70365.1"/>
    </source>
</evidence>
<dbReference type="Proteomes" id="UP000059074">
    <property type="component" value="Unassembled WGS sequence"/>
</dbReference>
<dbReference type="PATRIC" id="fig|121290.4.peg.922"/>
<dbReference type="OrthoDB" id="9799531at2"/>
<proteinExistence type="predicted"/>
<comment type="caution">
    <text evidence="1">The sequence shown here is derived from an EMBL/GenBank/DDBJ whole genome shotgun (WGS) entry which is preliminary data.</text>
</comment>
<dbReference type="Gene3D" id="1.10.8.930">
    <property type="entry name" value="Protein of unknown function DUF1465"/>
    <property type="match status" value="1"/>
</dbReference>